<keyword evidence="2" id="KW-0472">Membrane</keyword>
<keyword evidence="2" id="KW-0812">Transmembrane</keyword>
<keyword evidence="4" id="KW-1185">Reference proteome</keyword>
<evidence type="ECO:0000313" key="3">
    <source>
        <dbReference type="EMBL" id="CAH8361554.1"/>
    </source>
</evidence>
<sequence>MASPQRRRRGDVLTYLACLLLTAQSVPHSSTLFAATLFVILAYYAIATPPSRSPIVGSLLVVTIGPNLVVLAPPTTLTVVAPPSRVNERTKSVQPEGNFTGSVNLFTPASPPSFALSQPLLSRLCYSPERAALRRTLHTRFSSSIFSSTPPQPVTPLSRHSSSPGRVTTSHHLFPTLAFCLGLFVTDTLNIEAAPSRQGFYGAKLHRLNLLLLVTTGSIVQECCFAGFFHDYFTTASLSHYVVSSIDGSSQSRICARLNLLVADLIVQECGLARFTSYITVALPSQYAVSSIDGSSQSQLRDLSDSYSHMLNRNEFIDSLLKFLPVISWPRHGNVKVQASDPIKPYASSPNSIVLSASIVKLELEIHLVSWVSIVDVRAVHLLFIDKSRLSRPFDTTSVEKDSPVAPFQTLMFGFINVDSDNLKLVFSSVLGKQVKNHLYGFLLFEQVSSFNMSILCRFVLPLFILPSRLAAPVVIILSVLLVLV</sequence>
<evidence type="ECO:0000256" key="1">
    <source>
        <dbReference type="SAM" id="MobiDB-lite"/>
    </source>
</evidence>
<accession>A0ABC8KWE1</accession>
<reference evidence="3 4" key="1">
    <citation type="submission" date="2022-03" db="EMBL/GenBank/DDBJ databases">
        <authorList>
            <person name="Macdonald S."/>
            <person name="Ahmed S."/>
            <person name="Newling K."/>
        </authorList>
    </citation>
    <scope>NUCLEOTIDE SEQUENCE [LARGE SCALE GENOMIC DNA]</scope>
</reference>
<comment type="caution">
    <text evidence="3">The sequence shown here is derived from an EMBL/GenBank/DDBJ whole genome shotgun (WGS) entry which is preliminary data.</text>
</comment>
<name>A0ABC8KWE1_ERUVS</name>
<evidence type="ECO:0000313" key="4">
    <source>
        <dbReference type="Proteomes" id="UP001642260"/>
    </source>
</evidence>
<keyword evidence="2" id="KW-1133">Transmembrane helix</keyword>
<dbReference type="AlphaFoldDB" id="A0ABC8KWE1"/>
<feature type="region of interest" description="Disordered" evidence="1">
    <location>
        <begin position="144"/>
        <end position="163"/>
    </location>
</feature>
<proteinExistence type="predicted"/>
<evidence type="ECO:0000256" key="2">
    <source>
        <dbReference type="SAM" id="Phobius"/>
    </source>
</evidence>
<dbReference type="EMBL" id="CAKOAT010310710">
    <property type="protein sequence ID" value="CAH8361554.1"/>
    <property type="molecule type" value="Genomic_DNA"/>
</dbReference>
<feature type="transmembrane region" description="Helical" evidence="2">
    <location>
        <begin position="459"/>
        <end position="484"/>
    </location>
</feature>
<gene>
    <name evidence="3" type="ORF">ERUC_LOCUS27310</name>
</gene>
<protein>
    <submittedName>
        <fullName evidence="3">Uncharacterized protein</fullName>
    </submittedName>
</protein>
<organism evidence="3 4">
    <name type="scientific">Eruca vesicaria subsp. sativa</name>
    <name type="common">Garden rocket</name>
    <name type="synonym">Eruca sativa</name>
    <dbReference type="NCBI Taxonomy" id="29727"/>
    <lineage>
        <taxon>Eukaryota</taxon>
        <taxon>Viridiplantae</taxon>
        <taxon>Streptophyta</taxon>
        <taxon>Embryophyta</taxon>
        <taxon>Tracheophyta</taxon>
        <taxon>Spermatophyta</taxon>
        <taxon>Magnoliopsida</taxon>
        <taxon>eudicotyledons</taxon>
        <taxon>Gunneridae</taxon>
        <taxon>Pentapetalae</taxon>
        <taxon>rosids</taxon>
        <taxon>malvids</taxon>
        <taxon>Brassicales</taxon>
        <taxon>Brassicaceae</taxon>
        <taxon>Brassiceae</taxon>
        <taxon>Eruca</taxon>
    </lineage>
</organism>
<dbReference type="Proteomes" id="UP001642260">
    <property type="component" value="Unassembled WGS sequence"/>
</dbReference>